<keyword evidence="10" id="KW-1185">Reference proteome</keyword>
<keyword evidence="4" id="KW-0319">Glycerol metabolism</keyword>
<dbReference type="Gene3D" id="1.10.8.870">
    <property type="entry name" value="Alpha-glycerophosphate oxidase, cap domain"/>
    <property type="match status" value="1"/>
</dbReference>
<evidence type="ECO:0000256" key="1">
    <source>
        <dbReference type="ARBA" id="ARBA00001974"/>
    </source>
</evidence>
<feature type="domain" description="FAD dependent oxidoreductase" evidence="7">
    <location>
        <begin position="27"/>
        <end position="378"/>
    </location>
</feature>
<dbReference type="EMBL" id="FO203512">
    <property type="protein sequence ID" value="CCK75850.1"/>
    <property type="molecule type" value="Genomic_DNA"/>
</dbReference>
<accession>R4YMA1</accession>
<evidence type="ECO:0000259" key="8">
    <source>
        <dbReference type="Pfam" id="PF16901"/>
    </source>
</evidence>
<keyword evidence="6 9" id="KW-0560">Oxidoreductase</keyword>
<dbReference type="EC" id="1.1.99.5" evidence="9"/>
<dbReference type="Pfam" id="PF01266">
    <property type="entry name" value="DAO"/>
    <property type="match status" value="1"/>
</dbReference>
<dbReference type="PANTHER" id="PTHR11985:SF35">
    <property type="entry name" value="ANAEROBIC GLYCEROL-3-PHOSPHATE DEHYDROGENASE SUBUNIT A"/>
    <property type="match status" value="1"/>
</dbReference>
<dbReference type="GO" id="GO:0006071">
    <property type="term" value="P:glycerol metabolic process"/>
    <property type="evidence" value="ECO:0007669"/>
    <property type="project" value="UniProtKB-KW"/>
</dbReference>
<dbReference type="InterPro" id="IPR036188">
    <property type="entry name" value="FAD/NAD-bd_sf"/>
</dbReference>
<proteinExistence type="inferred from homology"/>
<name>R4YMA1_OLEAN</name>
<dbReference type="PATRIC" id="fig|698738.3.peg.1732"/>
<evidence type="ECO:0000256" key="4">
    <source>
        <dbReference type="ARBA" id="ARBA00022798"/>
    </source>
</evidence>
<evidence type="ECO:0000256" key="3">
    <source>
        <dbReference type="ARBA" id="ARBA00022630"/>
    </source>
</evidence>
<dbReference type="InterPro" id="IPR006076">
    <property type="entry name" value="FAD-dep_OxRdtase"/>
</dbReference>
<dbReference type="Gene3D" id="3.50.50.60">
    <property type="entry name" value="FAD/NAD(P)-binding domain"/>
    <property type="match status" value="1"/>
</dbReference>
<comment type="similarity">
    <text evidence="2">Belongs to the FAD-dependent glycerol-3-phosphate dehydrogenase family.</text>
</comment>
<reference evidence="9 10" key="1">
    <citation type="journal article" date="2013" name="Nat. Commun.">
        <title>Genome sequence and functional genomic analysis of the oil-degrading bacterium Oleispira antarctica.</title>
        <authorList>
            <person name="Kube M."/>
            <person name="Chernikova T.N."/>
            <person name="Al-Ramahi Y."/>
            <person name="Beloqui A."/>
            <person name="Lopez-Cortez N."/>
            <person name="Guazzaroni M.E."/>
            <person name="Heipieper H.J."/>
            <person name="Klages S."/>
            <person name="Kotsyurbenko O.R."/>
            <person name="Langer I."/>
            <person name="Nechitaylo T.Y."/>
            <person name="Lunsdorf H."/>
            <person name="Fernandez M."/>
            <person name="Juarez S."/>
            <person name="Ciordia S."/>
            <person name="Singer A."/>
            <person name="Kagan O."/>
            <person name="Egorova O."/>
            <person name="Petit P.A."/>
            <person name="Stogios P."/>
            <person name="Kim Y."/>
            <person name="Tchigvintsev A."/>
            <person name="Flick R."/>
            <person name="Denaro R."/>
            <person name="Genovese M."/>
            <person name="Albar J.P."/>
            <person name="Reva O.N."/>
            <person name="Martinez-Gomariz M."/>
            <person name="Tran H."/>
            <person name="Ferrer M."/>
            <person name="Savchenko A."/>
            <person name="Yakunin A.F."/>
            <person name="Yakimov M.M."/>
            <person name="Golyshina O.V."/>
            <person name="Reinhardt R."/>
            <person name="Golyshin P.N."/>
        </authorList>
    </citation>
    <scope>NUCLEOTIDE SEQUENCE [LARGE SCALE GENOMIC DNA]</scope>
</reference>
<dbReference type="PRINTS" id="PR01001">
    <property type="entry name" value="FADG3PDH"/>
</dbReference>
<gene>
    <name evidence="9" type="primary">glpA</name>
    <name evidence="9" type="ORF">OLEAN_C16740</name>
</gene>
<dbReference type="InterPro" id="IPR038299">
    <property type="entry name" value="DAO_C_sf"/>
</dbReference>
<evidence type="ECO:0000313" key="9">
    <source>
        <dbReference type="EMBL" id="CCK75850.1"/>
    </source>
</evidence>
<dbReference type="PANTHER" id="PTHR11985">
    <property type="entry name" value="GLYCEROL-3-PHOSPHATE DEHYDROGENASE"/>
    <property type="match status" value="1"/>
</dbReference>
<dbReference type="InterPro" id="IPR031656">
    <property type="entry name" value="DAO_C"/>
</dbReference>
<dbReference type="HOGENOM" id="CLU_015740_5_1_6"/>
<dbReference type="OrthoDB" id="9766796at2"/>
<keyword evidence="5" id="KW-0274">FAD</keyword>
<sequence>MWQEAWQSGNRELLLNRLRENKQDEWDVVVAGGGITGAGIAREAARRGLSVLLVDRQDFAWGTSSRSSKMVHGGLRYIAAGDIKTTMHSVSERERLMNEAPGLVDQMGYLMAHYKGGFPGPFVFNSLLRIYDFFAGKKYRKFHKLKNFEYLSPLINEHELIGGTQFADAVTDDSRLVIRVLREAQKDGAEVINYVAVDSLIKENGNVVGVHLKNAENDEIYSVKAKVVINATGAWADQLRGEVSDEKNIRPARGSHLVVPSWRLPVAQAFTAMHPDDQRPIFIFPWEGRTIIGTTDLDNKGIDNKEVAMTRAELEYLMRVANFQFPKAGLVEKDIISSWAGVRPLVSSGALNPSKEKRNHSVWSDNGLVTVSGGKLTTFRLIALDVLAAAEPYLPNFNAKDFGADMFTKFKPTHRLFKSLPGYLKKRLQGHYGMDSDRLLEQAHANELDVIPGASAMWAELRWSAKNEAVVHLDDLLLRRTRIGLLVEQGGLIYENKIKAICCQELNWTEPQWQEELERYKSIWNKYYSIPA</sequence>
<dbReference type="SUPFAM" id="SSF51905">
    <property type="entry name" value="FAD/NAD(P)-binding domain"/>
    <property type="match status" value="1"/>
</dbReference>
<dbReference type="Pfam" id="PF16901">
    <property type="entry name" value="DAO_C"/>
    <property type="match status" value="1"/>
</dbReference>
<dbReference type="Gene3D" id="3.30.9.10">
    <property type="entry name" value="D-Amino Acid Oxidase, subunit A, domain 2"/>
    <property type="match status" value="1"/>
</dbReference>
<dbReference type="GO" id="GO:0046168">
    <property type="term" value="P:glycerol-3-phosphate catabolic process"/>
    <property type="evidence" value="ECO:0007669"/>
    <property type="project" value="TreeGrafter"/>
</dbReference>
<evidence type="ECO:0000256" key="5">
    <source>
        <dbReference type="ARBA" id="ARBA00022827"/>
    </source>
</evidence>
<feature type="domain" description="Alpha-glycerophosphate oxidase C-terminal" evidence="8">
    <location>
        <begin position="420"/>
        <end position="510"/>
    </location>
</feature>
<dbReference type="AlphaFoldDB" id="R4YMA1"/>
<evidence type="ECO:0000256" key="2">
    <source>
        <dbReference type="ARBA" id="ARBA00007330"/>
    </source>
</evidence>
<protein>
    <submittedName>
        <fullName evidence="9">Fsn-glycerol-3-phosphate dehydrogenase (Anaerobic), large subunit, FAD/NAD(P)-binding</fullName>
        <ecNumber evidence="9">1.1.99.5</ecNumber>
    </submittedName>
</protein>
<comment type="cofactor">
    <cofactor evidence="1">
        <name>FAD</name>
        <dbReference type="ChEBI" id="CHEBI:57692"/>
    </cofactor>
</comment>
<dbReference type="InterPro" id="IPR000447">
    <property type="entry name" value="G3P_DH_FAD-dep"/>
</dbReference>
<dbReference type="GO" id="GO:0004368">
    <property type="term" value="F:glycerol-3-phosphate dehydrogenase (quinone) activity"/>
    <property type="evidence" value="ECO:0007669"/>
    <property type="project" value="InterPro"/>
</dbReference>
<evidence type="ECO:0000259" key="7">
    <source>
        <dbReference type="Pfam" id="PF01266"/>
    </source>
</evidence>
<dbReference type="KEGG" id="oai:OLEAN_C16740"/>
<evidence type="ECO:0000313" key="10">
    <source>
        <dbReference type="Proteomes" id="UP000032749"/>
    </source>
</evidence>
<dbReference type="Proteomes" id="UP000032749">
    <property type="component" value="Chromosome"/>
</dbReference>
<keyword evidence="3" id="KW-0285">Flavoprotein</keyword>
<organism evidence="9 10">
    <name type="scientific">Oleispira antarctica RB-8</name>
    <dbReference type="NCBI Taxonomy" id="698738"/>
    <lineage>
        <taxon>Bacteria</taxon>
        <taxon>Pseudomonadati</taxon>
        <taxon>Pseudomonadota</taxon>
        <taxon>Gammaproteobacteria</taxon>
        <taxon>Oceanospirillales</taxon>
        <taxon>Oceanospirillaceae</taxon>
        <taxon>Oleispira</taxon>
    </lineage>
</organism>
<evidence type="ECO:0000256" key="6">
    <source>
        <dbReference type="ARBA" id="ARBA00023002"/>
    </source>
</evidence>
<dbReference type="STRING" id="698738.OLEAN_C16740"/>